<dbReference type="PANTHER" id="PTHR42879:SF2">
    <property type="entry name" value="3-OXOACYL-[ACYL-CARRIER-PROTEIN] REDUCTASE FABG"/>
    <property type="match status" value="1"/>
</dbReference>
<evidence type="ECO:0000313" key="4">
    <source>
        <dbReference type="EMBL" id="OZV66885.1"/>
    </source>
</evidence>
<evidence type="ECO:0000259" key="3">
    <source>
        <dbReference type="SMART" id="SM00822"/>
    </source>
</evidence>
<dbReference type="Proteomes" id="UP000216840">
    <property type="component" value="Unassembled WGS sequence"/>
</dbReference>
<organism evidence="4 5">
    <name type="scientific">Winogradskyella aurantia</name>
    <dbReference type="NCBI Taxonomy" id="1915063"/>
    <lineage>
        <taxon>Bacteria</taxon>
        <taxon>Pseudomonadati</taxon>
        <taxon>Bacteroidota</taxon>
        <taxon>Flavobacteriia</taxon>
        <taxon>Flavobacteriales</taxon>
        <taxon>Flavobacteriaceae</taxon>
        <taxon>Winogradskyella</taxon>
    </lineage>
</organism>
<dbReference type="SMART" id="SM00822">
    <property type="entry name" value="PKS_KR"/>
    <property type="match status" value="1"/>
</dbReference>
<dbReference type="InterPro" id="IPR050259">
    <property type="entry name" value="SDR"/>
</dbReference>
<comment type="similarity">
    <text evidence="1 2">Belongs to the short-chain dehydrogenases/reductases (SDR) family.</text>
</comment>
<dbReference type="NCBIfam" id="NF005594">
    <property type="entry name" value="PRK07326.1"/>
    <property type="match status" value="1"/>
</dbReference>
<dbReference type="SUPFAM" id="SSF51735">
    <property type="entry name" value="NAD(P)-binding Rossmann-fold domains"/>
    <property type="match status" value="1"/>
</dbReference>
<dbReference type="GO" id="GO:0032787">
    <property type="term" value="P:monocarboxylic acid metabolic process"/>
    <property type="evidence" value="ECO:0007669"/>
    <property type="project" value="UniProtKB-ARBA"/>
</dbReference>
<dbReference type="PRINTS" id="PR00081">
    <property type="entry name" value="GDHRDH"/>
</dbReference>
<gene>
    <name evidence="4" type="ORF">CA834_13685</name>
</gene>
<sequence>MRNLEGKVALITGGTKGIGYGVAQALLNQGLKVIITSRSKAAANKAASELAAKTNTANAILGVEADVRYLESQQNAVKQAVEIFGSLDVVVANAGLGHFGSIEELTTQQWNDVIDTNLTGVFNSIKASVDALKKSKGYYITISSLAGTNFFAGGSAYNASKFGVTGFTQAVMLDLRKYGVKVSTIMPGSVSTYFNGNEPSDKGAWKIQIEDIGELVVDLLKMNPRTLPSKIEVRPTTPPSK</sequence>
<dbReference type="OrthoDB" id="9775296at2"/>
<dbReference type="PANTHER" id="PTHR42879">
    <property type="entry name" value="3-OXOACYL-(ACYL-CARRIER-PROTEIN) REDUCTASE"/>
    <property type="match status" value="1"/>
</dbReference>
<comment type="caution">
    <text evidence="4">The sequence shown here is derived from an EMBL/GenBank/DDBJ whole genome shotgun (WGS) entry which is preliminary data.</text>
</comment>
<dbReference type="InterPro" id="IPR036291">
    <property type="entry name" value="NAD(P)-bd_dom_sf"/>
</dbReference>
<dbReference type="InterPro" id="IPR057326">
    <property type="entry name" value="KR_dom"/>
</dbReference>
<dbReference type="EMBL" id="NGJN01000008">
    <property type="protein sequence ID" value="OZV66885.1"/>
    <property type="molecule type" value="Genomic_DNA"/>
</dbReference>
<dbReference type="Gene3D" id="3.40.50.720">
    <property type="entry name" value="NAD(P)-binding Rossmann-like Domain"/>
    <property type="match status" value="1"/>
</dbReference>
<protein>
    <submittedName>
        <fullName evidence="4">Short-chain dehydrogenase</fullName>
    </submittedName>
</protein>
<accession>A0A265UNG7</accession>
<feature type="domain" description="Ketoreductase" evidence="3">
    <location>
        <begin position="7"/>
        <end position="191"/>
    </location>
</feature>
<dbReference type="RefSeq" id="WP_094969285.1">
    <property type="nucleotide sequence ID" value="NZ_NGJN01000008.1"/>
</dbReference>
<proteinExistence type="inferred from homology"/>
<dbReference type="InterPro" id="IPR002347">
    <property type="entry name" value="SDR_fam"/>
</dbReference>
<dbReference type="PRINTS" id="PR00080">
    <property type="entry name" value="SDRFAMILY"/>
</dbReference>
<evidence type="ECO:0000256" key="2">
    <source>
        <dbReference type="RuleBase" id="RU000363"/>
    </source>
</evidence>
<evidence type="ECO:0000313" key="5">
    <source>
        <dbReference type="Proteomes" id="UP000216840"/>
    </source>
</evidence>
<dbReference type="Pfam" id="PF00106">
    <property type="entry name" value="adh_short"/>
    <property type="match status" value="1"/>
</dbReference>
<dbReference type="PROSITE" id="PS00061">
    <property type="entry name" value="ADH_SHORT"/>
    <property type="match status" value="1"/>
</dbReference>
<dbReference type="FunFam" id="3.40.50.720:FF:000084">
    <property type="entry name" value="Short-chain dehydrogenase reductase"/>
    <property type="match status" value="1"/>
</dbReference>
<reference evidence="4 5" key="1">
    <citation type="submission" date="2017-05" db="EMBL/GenBank/DDBJ databases">
        <title>The draft genome sequence of Idiomarina salinarum WNB302.</title>
        <authorList>
            <person name="Sun Y."/>
            <person name="Chen B."/>
            <person name="Du Z."/>
        </authorList>
    </citation>
    <scope>NUCLEOTIDE SEQUENCE [LARGE SCALE GENOMIC DNA]</scope>
    <source>
        <strain evidence="4 5">WNB302</strain>
    </source>
</reference>
<dbReference type="AlphaFoldDB" id="A0A265UNG7"/>
<evidence type="ECO:0000256" key="1">
    <source>
        <dbReference type="ARBA" id="ARBA00006484"/>
    </source>
</evidence>
<dbReference type="InterPro" id="IPR020904">
    <property type="entry name" value="Sc_DH/Rdtase_CS"/>
</dbReference>
<keyword evidence="5" id="KW-1185">Reference proteome</keyword>
<name>A0A265UNG7_9FLAO</name>